<protein>
    <submittedName>
        <fullName evidence="4">Transglycosylase</fullName>
    </submittedName>
</protein>
<dbReference type="SUPFAM" id="SSF53955">
    <property type="entry name" value="Lysozyme-like"/>
    <property type="match status" value="1"/>
</dbReference>
<comment type="similarity">
    <text evidence="1">Belongs to the transglycosylase Slt family.</text>
</comment>
<reference evidence="4 5" key="1">
    <citation type="submission" date="2018-01" db="EMBL/GenBank/DDBJ databases">
        <title>Genomic Sequence of Chromobacterium MWU13-2610 from wild cranberry bogs within the Cape Cod National Seashore.</title>
        <authorList>
            <person name="O'Hara-Hanley K."/>
            <person name="Soby S."/>
            <person name="Harrison A."/>
        </authorList>
    </citation>
    <scope>NUCLEOTIDE SEQUENCE [LARGE SCALE GENOMIC DNA]</scope>
    <source>
        <strain evidence="4 5">MWU13-2610</strain>
    </source>
</reference>
<feature type="domain" description="Transglycosylase SLT" evidence="3">
    <location>
        <begin position="74"/>
        <end position="170"/>
    </location>
</feature>
<gene>
    <name evidence="4" type="ORF">C2134_04880</name>
</gene>
<dbReference type="InterPro" id="IPR023346">
    <property type="entry name" value="Lysozyme-like_dom_sf"/>
</dbReference>
<evidence type="ECO:0000256" key="1">
    <source>
        <dbReference type="ARBA" id="ARBA00007734"/>
    </source>
</evidence>
<evidence type="ECO:0000256" key="2">
    <source>
        <dbReference type="SAM" id="MobiDB-lite"/>
    </source>
</evidence>
<dbReference type="InterPro" id="IPR000189">
    <property type="entry name" value="Transglyc_AS"/>
</dbReference>
<dbReference type="GO" id="GO:0016020">
    <property type="term" value="C:membrane"/>
    <property type="evidence" value="ECO:0007669"/>
    <property type="project" value="InterPro"/>
</dbReference>
<dbReference type="Gene3D" id="1.10.530.10">
    <property type="match status" value="1"/>
</dbReference>
<dbReference type="CDD" id="cd16896">
    <property type="entry name" value="LT_Slt70-like"/>
    <property type="match status" value="1"/>
</dbReference>
<dbReference type="GO" id="GO:0008933">
    <property type="term" value="F:peptidoglycan lytic transglycosylase activity"/>
    <property type="evidence" value="ECO:0007669"/>
    <property type="project" value="InterPro"/>
</dbReference>
<evidence type="ECO:0000313" key="4">
    <source>
        <dbReference type="EMBL" id="POA99808.1"/>
    </source>
</evidence>
<evidence type="ECO:0000313" key="5">
    <source>
        <dbReference type="Proteomes" id="UP000236416"/>
    </source>
</evidence>
<dbReference type="AlphaFoldDB" id="A0A2K4MRT3"/>
<dbReference type="PROSITE" id="PS00922">
    <property type="entry name" value="TRANSGLYCOSYLASE"/>
    <property type="match status" value="1"/>
</dbReference>
<feature type="region of interest" description="Disordered" evidence="2">
    <location>
        <begin position="44"/>
        <end position="64"/>
    </location>
</feature>
<evidence type="ECO:0000259" key="3">
    <source>
        <dbReference type="Pfam" id="PF01464"/>
    </source>
</evidence>
<dbReference type="Proteomes" id="UP000236416">
    <property type="component" value="Unassembled WGS sequence"/>
</dbReference>
<dbReference type="PANTHER" id="PTHR37423">
    <property type="entry name" value="SOLUBLE LYTIC MUREIN TRANSGLYCOSYLASE-RELATED"/>
    <property type="match status" value="1"/>
</dbReference>
<proteinExistence type="inferred from homology"/>
<organism evidence="4 5">
    <name type="scientific">Chromobacterium sinusclupearum</name>
    <dbReference type="NCBI Taxonomy" id="2077146"/>
    <lineage>
        <taxon>Bacteria</taxon>
        <taxon>Pseudomonadati</taxon>
        <taxon>Pseudomonadota</taxon>
        <taxon>Betaproteobacteria</taxon>
        <taxon>Neisseriales</taxon>
        <taxon>Chromobacteriaceae</taxon>
        <taxon>Chromobacterium</taxon>
    </lineage>
</organism>
<dbReference type="PANTHER" id="PTHR37423:SF2">
    <property type="entry name" value="MEMBRANE-BOUND LYTIC MUREIN TRANSGLYCOSYLASE C"/>
    <property type="match status" value="1"/>
</dbReference>
<dbReference type="Pfam" id="PF01464">
    <property type="entry name" value="SLT"/>
    <property type="match status" value="1"/>
</dbReference>
<dbReference type="EMBL" id="PPTF01000017">
    <property type="protein sequence ID" value="POA99808.1"/>
    <property type="molecule type" value="Genomic_DNA"/>
</dbReference>
<keyword evidence="5" id="KW-1185">Reference proteome</keyword>
<dbReference type="GO" id="GO:0000270">
    <property type="term" value="P:peptidoglycan metabolic process"/>
    <property type="evidence" value="ECO:0007669"/>
    <property type="project" value="InterPro"/>
</dbReference>
<dbReference type="InterPro" id="IPR008258">
    <property type="entry name" value="Transglycosylase_SLT_dom_1"/>
</dbReference>
<accession>A0A2K4MRT3</accession>
<comment type="caution">
    <text evidence="4">The sequence shown here is derived from an EMBL/GenBank/DDBJ whole genome shotgun (WGS) entry which is preliminary data.</text>
</comment>
<name>A0A2K4MRT3_9NEIS</name>
<sequence>MRLSRIPWRRLALLFWALCGLSRMVSAEGLQWYVVPPGGDGPSAMAPLPASPKAMPAPASPSGAEGKSLRYGELIDDVAQRYALDPLLVHAVVETESAYRPEAISDKGAIGLMQVMPATGMRFGQRALTEPRANLEAGAAYLSWLMRRFDGRLELALAGYNAGEGAVARFGNAVPPYEETQTYVRKVMARYARLRGGARPDVPASDVPAAAVAAARRAGKPKGAIGGVGDMGQLWRIFTGGSNAGGANGT</sequence>